<reference evidence="4" key="1">
    <citation type="submission" date="2024-03" db="EMBL/GenBank/DDBJ databases">
        <title>WGS assembly of Saponaria officinalis var. Norfolk2.</title>
        <authorList>
            <person name="Jenkins J."/>
            <person name="Shu S."/>
            <person name="Grimwood J."/>
            <person name="Barry K."/>
            <person name="Goodstein D."/>
            <person name="Schmutz J."/>
            <person name="Leebens-Mack J."/>
            <person name="Osbourn A."/>
        </authorList>
    </citation>
    <scope>NUCLEOTIDE SEQUENCE [LARGE SCALE GENOMIC DNA]</scope>
    <source>
        <strain evidence="4">JIC</strain>
    </source>
</reference>
<dbReference type="InterPro" id="IPR025525">
    <property type="entry name" value="hAT-like_transposase_RNase-H"/>
</dbReference>
<dbReference type="PANTHER" id="PTHR46481:SF6">
    <property type="entry name" value="ZINC FINGER BED DOMAIN-CONTAINING PROTEIN RICESLEEPER 2-LIKE"/>
    <property type="match status" value="1"/>
</dbReference>
<keyword evidence="1" id="KW-0238">DNA-binding</keyword>
<name>A0AAW1I1M3_SAPOF</name>
<keyword evidence="2" id="KW-0812">Transmembrane</keyword>
<dbReference type="PANTHER" id="PTHR46481">
    <property type="entry name" value="ZINC FINGER BED DOMAIN-CONTAINING PROTEIN 4"/>
    <property type="match status" value="1"/>
</dbReference>
<evidence type="ECO:0000259" key="3">
    <source>
        <dbReference type="Pfam" id="PF14372"/>
    </source>
</evidence>
<protein>
    <recommendedName>
        <fullName evidence="3">hAT-like transposase RNase-H fold domain-containing protein</fullName>
    </recommendedName>
</protein>
<dbReference type="EMBL" id="JBDFQZ010000010">
    <property type="protein sequence ID" value="KAK9683356.1"/>
    <property type="molecule type" value="Genomic_DNA"/>
</dbReference>
<evidence type="ECO:0000256" key="1">
    <source>
        <dbReference type="ARBA" id="ARBA00023125"/>
    </source>
</evidence>
<dbReference type="GO" id="GO:0003677">
    <property type="term" value="F:DNA binding"/>
    <property type="evidence" value="ECO:0007669"/>
    <property type="project" value="UniProtKB-KW"/>
</dbReference>
<dbReference type="InterPro" id="IPR012337">
    <property type="entry name" value="RNaseH-like_sf"/>
</dbReference>
<evidence type="ECO:0000256" key="2">
    <source>
        <dbReference type="SAM" id="Phobius"/>
    </source>
</evidence>
<sequence length="443" mass="52182">MARHIEKCAARRHVDIKSFCISSKIEPGGIQSMTLRDQIISHDEIRKSISMFVVAGAHSFSIVEEPGFMYITSCMCPNYTVMSRHTVRRDALKMYDDEKQIVESDIVKALGRIAFTSDNWRNDSTQDEYICITAHWIDCEWKFQKRIIRFGALTPPYDGINIGDDVYSCLTKWNVANKVACFTLDNATYNNVMIVEIKRQLLRSTRLKLIDNVVDKIRAIVRHFRHSVPKKKKFYEVARQIYHLDAKKRLRGDCCVRWNSTYLMLDRALYFKCVIDHVIEKDHDLRQYMINEEEWEKVSTIHGFLKRFYDITNEFSDSKTPTSNVYFKGVWEIQCLLLDMAKGELEYLVDMVKLMQNKFDKYWDEYNLLLSCACVLDPRYKLVFVEYCYTTLYGEKCAKEKTVPLKFYLRYVAYLKGIAMWVNNVIMGIMWVLPITVLVEMKD</sequence>
<feature type="domain" description="hAT-like transposase RNase-H fold" evidence="3">
    <location>
        <begin position="316"/>
        <end position="400"/>
    </location>
</feature>
<keyword evidence="2" id="KW-0472">Membrane</keyword>
<dbReference type="Pfam" id="PF14372">
    <property type="entry name" value="hAT-like_RNase-H"/>
    <property type="match status" value="1"/>
</dbReference>
<dbReference type="SUPFAM" id="SSF53098">
    <property type="entry name" value="Ribonuclease H-like"/>
    <property type="match status" value="1"/>
</dbReference>
<organism evidence="4 5">
    <name type="scientific">Saponaria officinalis</name>
    <name type="common">Common soapwort</name>
    <name type="synonym">Lychnis saponaria</name>
    <dbReference type="NCBI Taxonomy" id="3572"/>
    <lineage>
        <taxon>Eukaryota</taxon>
        <taxon>Viridiplantae</taxon>
        <taxon>Streptophyta</taxon>
        <taxon>Embryophyta</taxon>
        <taxon>Tracheophyta</taxon>
        <taxon>Spermatophyta</taxon>
        <taxon>Magnoliopsida</taxon>
        <taxon>eudicotyledons</taxon>
        <taxon>Gunneridae</taxon>
        <taxon>Pentapetalae</taxon>
        <taxon>Caryophyllales</taxon>
        <taxon>Caryophyllaceae</taxon>
        <taxon>Caryophylleae</taxon>
        <taxon>Saponaria</taxon>
    </lineage>
</organism>
<accession>A0AAW1I1M3</accession>
<dbReference type="InterPro" id="IPR052035">
    <property type="entry name" value="ZnF_BED_domain_contain"/>
</dbReference>
<keyword evidence="5" id="KW-1185">Reference proteome</keyword>
<comment type="caution">
    <text evidence="4">The sequence shown here is derived from an EMBL/GenBank/DDBJ whole genome shotgun (WGS) entry which is preliminary data.</text>
</comment>
<feature type="transmembrane region" description="Helical" evidence="2">
    <location>
        <begin position="418"/>
        <end position="439"/>
    </location>
</feature>
<dbReference type="AlphaFoldDB" id="A0AAW1I1M3"/>
<keyword evidence="2" id="KW-1133">Transmembrane helix</keyword>
<dbReference type="Proteomes" id="UP001443914">
    <property type="component" value="Unassembled WGS sequence"/>
</dbReference>
<evidence type="ECO:0000313" key="5">
    <source>
        <dbReference type="Proteomes" id="UP001443914"/>
    </source>
</evidence>
<proteinExistence type="predicted"/>
<gene>
    <name evidence="4" type="ORF">RND81_10G134600</name>
</gene>
<evidence type="ECO:0000313" key="4">
    <source>
        <dbReference type="EMBL" id="KAK9683356.1"/>
    </source>
</evidence>